<dbReference type="EMBL" id="VSSQ01013315">
    <property type="protein sequence ID" value="MPM51225.1"/>
    <property type="molecule type" value="Genomic_DNA"/>
</dbReference>
<gene>
    <name evidence="1" type="ORF">SDC9_97973</name>
</gene>
<comment type="caution">
    <text evidence="1">The sequence shown here is derived from an EMBL/GenBank/DDBJ whole genome shotgun (WGS) entry which is preliminary data.</text>
</comment>
<evidence type="ECO:0008006" key="2">
    <source>
        <dbReference type="Google" id="ProtNLM"/>
    </source>
</evidence>
<reference evidence="1" key="1">
    <citation type="submission" date="2019-08" db="EMBL/GenBank/DDBJ databases">
        <authorList>
            <person name="Kucharzyk K."/>
            <person name="Murdoch R.W."/>
            <person name="Higgins S."/>
            <person name="Loffler F."/>
        </authorList>
    </citation>
    <scope>NUCLEOTIDE SEQUENCE</scope>
</reference>
<evidence type="ECO:0000313" key="1">
    <source>
        <dbReference type="EMBL" id="MPM51225.1"/>
    </source>
</evidence>
<dbReference type="AlphaFoldDB" id="A0A645ADE0"/>
<organism evidence="1">
    <name type="scientific">bioreactor metagenome</name>
    <dbReference type="NCBI Taxonomy" id="1076179"/>
    <lineage>
        <taxon>unclassified sequences</taxon>
        <taxon>metagenomes</taxon>
        <taxon>ecological metagenomes</taxon>
    </lineage>
</organism>
<accession>A0A645ADE0</accession>
<protein>
    <recommendedName>
        <fullName evidence="2">Glycosyltransferase subfamily 4-like N-terminal domain-containing protein</fullName>
    </recommendedName>
</protein>
<proteinExistence type="predicted"/>
<sequence>MNVLFLTISKIDDINCRGIYTDLLRHFIKEGHKVFVASPTERRFGKQTHLIEKENHTILKIRTLNIQKTNFIEKGIGTVLLESQFEKAIDRHYKDIRFDLVLYSPPLLRIPVMLTPCPGC</sequence>
<name>A0A645ADE0_9ZZZZ</name>